<dbReference type="Proteomes" id="UP001243846">
    <property type="component" value="Unassembled WGS sequence"/>
</dbReference>
<keyword evidence="3" id="KW-1185">Reference proteome</keyword>
<reference evidence="3" key="1">
    <citation type="journal article" date="2019" name="Int. J. Syst. Evol. Microbiol.">
        <title>The Global Catalogue of Microorganisms (GCM) 10K type strain sequencing project: providing services to taxonomists for standard genome sequencing and annotation.</title>
        <authorList>
            <consortium name="The Broad Institute Genomics Platform"/>
            <consortium name="The Broad Institute Genome Sequencing Center for Infectious Disease"/>
            <person name="Wu L."/>
            <person name="Ma J."/>
        </authorList>
    </citation>
    <scope>NUCLEOTIDE SEQUENCE [LARGE SCALE GENOMIC DNA]</scope>
    <source>
        <strain evidence="3">CECT 8482</strain>
    </source>
</reference>
<comment type="caution">
    <text evidence="2">The sequence shown here is derived from an EMBL/GenBank/DDBJ whole genome shotgun (WGS) entry which is preliminary data.</text>
</comment>
<protein>
    <submittedName>
        <fullName evidence="2">Uncharacterized protein</fullName>
    </submittedName>
</protein>
<accession>A0ABT8D678</accession>
<feature type="region of interest" description="Disordered" evidence="1">
    <location>
        <begin position="59"/>
        <end position="84"/>
    </location>
</feature>
<dbReference type="EMBL" id="JAUFRC010000001">
    <property type="protein sequence ID" value="MDN3710917.1"/>
    <property type="molecule type" value="Genomic_DNA"/>
</dbReference>
<proteinExistence type="predicted"/>
<evidence type="ECO:0000313" key="3">
    <source>
        <dbReference type="Proteomes" id="UP001243846"/>
    </source>
</evidence>
<evidence type="ECO:0000313" key="2">
    <source>
        <dbReference type="EMBL" id="MDN3710917.1"/>
    </source>
</evidence>
<organism evidence="2 3">
    <name type="scientific">Paracoccus cavernae</name>
    <dbReference type="NCBI Taxonomy" id="1571207"/>
    <lineage>
        <taxon>Bacteria</taxon>
        <taxon>Pseudomonadati</taxon>
        <taxon>Pseudomonadota</taxon>
        <taxon>Alphaproteobacteria</taxon>
        <taxon>Rhodobacterales</taxon>
        <taxon>Paracoccaceae</taxon>
        <taxon>Paracoccus</taxon>
    </lineage>
</organism>
<gene>
    <name evidence="2" type="ORF">QWZ10_02140</name>
</gene>
<sequence length="84" mass="8362">MSELPGMLREVGGTGGGNADLVASGVGPVTGAVAAQSQTIAVQTEVKRPALRVVASQETPQAASGAMRGKQPTLFAVKTAGKSR</sequence>
<name>A0ABT8D678_9RHOB</name>
<evidence type="ECO:0000256" key="1">
    <source>
        <dbReference type="SAM" id="MobiDB-lite"/>
    </source>
</evidence>